<dbReference type="Gramene" id="TRITD5Av1G024290.1">
    <property type="protein sequence ID" value="TRITD5Av1G024290.1"/>
    <property type="gene ID" value="TRITD5Av1G024290"/>
</dbReference>
<dbReference type="Proteomes" id="UP000324705">
    <property type="component" value="Chromosome 5A"/>
</dbReference>
<protein>
    <submittedName>
        <fullName evidence="2">Uncharacterized protein</fullName>
    </submittedName>
</protein>
<accession>A0A9R0WJQ5</accession>
<evidence type="ECO:0000256" key="1">
    <source>
        <dbReference type="SAM" id="MobiDB-lite"/>
    </source>
</evidence>
<reference evidence="2 3" key="1">
    <citation type="submission" date="2017-09" db="EMBL/GenBank/DDBJ databases">
        <authorList>
            <consortium name="International Durum Wheat Genome Sequencing Consortium (IDWGSC)"/>
            <person name="Milanesi L."/>
        </authorList>
    </citation>
    <scope>NUCLEOTIDE SEQUENCE [LARGE SCALE GENOMIC DNA]</scope>
    <source>
        <strain evidence="3">cv. Svevo</strain>
    </source>
</reference>
<organism evidence="2 3">
    <name type="scientific">Triticum turgidum subsp. durum</name>
    <name type="common">Durum wheat</name>
    <name type="synonym">Triticum durum</name>
    <dbReference type="NCBI Taxonomy" id="4567"/>
    <lineage>
        <taxon>Eukaryota</taxon>
        <taxon>Viridiplantae</taxon>
        <taxon>Streptophyta</taxon>
        <taxon>Embryophyta</taxon>
        <taxon>Tracheophyta</taxon>
        <taxon>Spermatophyta</taxon>
        <taxon>Magnoliopsida</taxon>
        <taxon>Liliopsida</taxon>
        <taxon>Poales</taxon>
        <taxon>Poaceae</taxon>
        <taxon>BOP clade</taxon>
        <taxon>Pooideae</taxon>
        <taxon>Triticodae</taxon>
        <taxon>Triticeae</taxon>
        <taxon>Triticinae</taxon>
        <taxon>Triticum</taxon>
    </lineage>
</organism>
<feature type="compositionally biased region" description="Polar residues" evidence="1">
    <location>
        <begin position="1"/>
        <end position="10"/>
    </location>
</feature>
<proteinExistence type="predicted"/>
<feature type="region of interest" description="Disordered" evidence="1">
    <location>
        <begin position="1"/>
        <end position="44"/>
    </location>
</feature>
<dbReference type="EMBL" id="LT934119">
    <property type="protein sequence ID" value="VAI13169.1"/>
    <property type="molecule type" value="Genomic_DNA"/>
</dbReference>
<dbReference type="AlphaFoldDB" id="A0A9R0WJQ5"/>
<sequence length="182" mass="20694">MVTSTPSTMTHKTENAKHPFELSRPQDHPDDYRTGTSSTSAEDSHRRHVYDYYINEYRTNHQDLRERLRGPTSTTTSIDRQVPLWIRKFLEGPPRPSTTTGPEQSTTMTVDMYHYTAPKRQNHPGYCQVPLRFLNATSTTTTLEDLGSIKFDYHVCTTTTAVSFDKTSCASISTTVPVITDE</sequence>
<evidence type="ECO:0000313" key="3">
    <source>
        <dbReference type="Proteomes" id="UP000324705"/>
    </source>
</evidence>
<evidence type="ECO:0000313" key="2">
    <source>
        <dbReference type="EMBL" id="VAI13169.1"/>
    </source>
</evidence>
<feature type="compositionally biased region" description="Basic and acidic residues" evidence="1">
    <location>
        <begin position="11"/>
        <end position="33"/>
    </location>
</feature>
<gene>
    <name evidence="2" type="ORF">TRITD_5Av1G024290</name>
</gene>
<name>A0A9R0WJQ5_TRITD</name>
<keyword evidence="3" id="KW-1185">Reference proteome</keyword>